<evidence type="ECO:0000256" key="5">
    <source>
        <dbReference type="ARBA" id="ARBA00023136"/>
    </source>
</evidence>
<feature type="transmembrane region" description="Helical" evidence="6">
    <location>
        <begin position="273"/>
        <end position="293"/>
    </location>
</feature>
<feature type="transmembrane region" description="Helical" evidence="6">
    <location>
        <begin position="129"/>
        <end position="149"/>
    </location>
</feature>
<sequence length="368" mass="40227">MGNIAPYAVSLLIRFIYGVMQILTKVAFNQGTSTSVLVFYRHVVATILLVPIAFAIERKTAPRLSYRVCVKLFVHALYGLSASINISSIGLNYASATSASAVLNLLPVLTFFLALMLGMESLKLKRFHGIVKVSGIVLCAVGVTVLALYQGPELKSFIHHPLFHHISRVDAHPSRNWILGILLQSLATAMFALWTVLQGPVLEEYPSMLLNTTIQVVFATVQSFFTALVMERDFSRWKLRLDVGLVAIIYCGIVVSAFVNYLQIWVIDKSGPVFLSMTVPLTLVITAILSLLIGEAVTLGSVISGALMVGGLYNVLWGKRIEQVATSKQGGRGENAACFDLEEQERAAPVLATQDSIKTVPDMKELKL</sequence>
<evidence type="ECO:0000256" key="3">
    <source>
        <dbReference type="ARBA" id="ARBA00022692"/>
    </source>
</evidence>
<dbReference type="PANTHER" id="PTHR31218">
    <property type="entry name" value="WAT1-RELATED PROTEIN"/>
    <property type="match status" value="1"/>
</dbReference>
<comment type="similarity">
    <text evidence="2 6">Belongs to the drug/metabolite transporter (DMT) superfamily. Plant drug/metabolite exporter (P-DME) (TC 2.A.7.4) family.</text>
</comment>
<dbReference type="Proteomes" id="UP000008810">
    <property type="component" value="Chromosome 2"/>
</dbReference>
<accession>A0A0Q3IR05</accession>
<feature type="transmembrane region" description="Helical" evidence="6">
    <location>
        <begin position="39"/>
        <end position="56"/>
    </location>
</feature>
<dbReference type="GO" id="GO:0005886">
    <property type="term" value="C:plasma membrane"/>
    <property type="evidence" value="ECO:0000318"/>
    <property type="project" value="GO_Central"/>
</dbReference>
<dbReference type="EMBL" id="CM000881">
    <property type="protein sequence ID" value="KQK08243.1"/>
    <property type="molecule type" value="Genomic_DNA"/>
</dbReference>
<gene>
    <name evidence="9" type="primary">LOC100822642</name>
    <name evidence="8" type="ORF">BRADI_2g40651v3</name>
</gene>
<feature type="domain" description="EamA" evidence="7">
    <location>
        <begin position="179"/>
        <end position="315"/>
    </location>
</feature>
<keyword evidence="4 6" id="KW-1133">Transmembrane helix</keyword>
<evidence type="ECO:0000313" key="9">
    <source>
        <dbReference type="EnsemblPlants" id="KQK08243"/>
    </source>
</evidence>
<feature type="transmembrane region" description="Helical" evidence="6">
    <location>
        <begin position="209"/>
        <end position="229"/>
    </location>
</feature>
<dbReference type="KEGG" id="bdi:100822642"/>
<dbReference type="SUPFAM" id="SSF103481">
    <property type="entry name" value="Multidrug resistance efflux transporter EmrE"/>
    <property type="match status" value="1"/>
</dbReference>
<dbReference type="Gramene" id="KQK08243">
    <property type="protein sequence ID" value="KQK08243"/>
    <property type="gene ID" value="BRADI_2g40651v3"/>
</dbReference>
<evidence type="ECO:0000313" key="8">
    <source>
        <dbReference type="EMBL" id="KQK08243.1"/>
    </source>
</evidence>
<keyword evidence="5 6" id="KW-0472">Membrane</keyword>
<proteinExistence type="inferred from homology"/>
<feature type="transmembrane region" description="Helical" evidence="6">
    <location>
        <begin position="177"/>
        <end position="197"/>
    </location>
</feature>
<dbReference type="RefSeq" id="XP_014753947.1">
    <property type="nucleotide sequence ID" value="XM_014898461.2"/>
</dbReference>
<dbReference type="EnsemblPlants" id="KQK08243">
    <property type="protein sequence ID" value="KQK08243"/>
    <property type="gene ID" value="BRADI_2g40651v3"/>
</dbReference>
<evidence type="ECO:0000259" key="7">
    <source>
        <dbReference type="Pfam" id="PF00892"/>
    </source>
</evidence>
<dbReference type="InterPro" id="IPR000620">
    <property type="entry name" value="EamA_dom"/>
</dbReference>
<evidence type="ECO:0000256" key="1">
    <source>
        <dbReference type="ARBA" id="ARBA00004141"/>
    </source>
</evidence>
<feature type="transmembrane region" description="Helical" evidence="6">
    <location>
        <begin position="299"/>
        <end position="318"/>
    </location>
</feature>
<evidence type="ECO:0000313" key="10">
    <source>
        <dbReference type="Proteomes" id="UP000008810"/>
    </source>
</evidence>
<dbReference type="InterPro" id="IPR030184">
    <property type="entry name" value="WAT1-related"/>
</dbReference>
<dbReference type="Pfam" id="PF00892">
    <property type="entry name" value="EamA"/>
    <property type="match status" value="2"/>
</dbReference>
<evidence type="ECO:0000256" key="2">
    <source>
        <dbReference type="ARBA" id="ARBA00007635"/>
    </source>
</evidence>
<dbReference type="OrthoDB" id="1718296at2759"/>
<evidence type="ECO:0000256" key="6">
    <source>
        <dbReference type="RuleBase" id="RU363077"/>
    </source>
</evidence>
<keyword evidence="10" id="KW-1185">Reference proteome</keyword>
<name>A0A0Q3IR05_BRADI</name>
<comment type="subcellular location">
    <subcellularLocation>
        <location evidence="1 6">Membrane</location>
        <topology evidence="1 6">Multi-pass membrane protein</topology>
    </subcellularLocation>
</comment>
<evidence type="ECO:0000256" key="4">
    <source>
        <dbReference type="ARBA" id="ARBA00022989"/>
    </source>
</evidence>
<reference evidence="8" key="2">
    <citation type="submission" date="2017-06" db="EMBL/GenBank/DDBJ databases">
        <title>WGS assembly of Brachypodium distachyon.</title>
        <authorList>
            <consortium name="The International Brachypodium Initiative"/>
            <person name="Lucas S."/>
            <person name="Harmon-Smith M."/>
            <person name="Lail K."/>
            <person name="Tice H."/>
            <person name="Grimwood J."/>
            <person name="Bruce D."/>
            <person name="Barry K."/>
            <person name="Shu S."/>
            <person name="Lindquist E."/>
            <person name="Wang M."/>
            <person name="Pitluck S."/>
            <person name="Vogel J.P."/>
            <person name="Garvin D.F."/>
            <person name="Mockler T.C."/>
            <person name="Schmutz J."/>
            <person name="Rokhsar D."/>
            <person name="Bevan M.W."/>
        </authorList>
    </citation>
    <scope>NUCLEOTIDE SEQUENCE</scope>
    <source>
        <strain evidence="8">Bd21</strain>
    </source>
</reference>
<feature type="transmembrane region" description="Helical" evidence="6">
    <location>
        <begin position="241"/>
        <end position="261"/>
    </location>
</feature>
<feature type="transmembrane region" description="Helical" evidence="6">
    <location>
        <begin position="93"/>
        <end position="117"/>
    </location>
</feature>
<organism evidence="8">
    <name type="scientific">Brachypodium distachyon</name>
    <name type="common">Purple false brome</name>
    <name type="synonym">Trachynia distachya</name>
    <dbReference type="NCBI Taxonomy" id="15368"/>
    <lineage>
        <taxon>Eukaryota</taxon>
        <taxon>Viridiplantae</taxon>
        <taxon>Streptophyta</taxon>
        <taxon>Embryophyta</taxon>
        <taxon>Tracheophyta</taxon>
        <taxon>Spermatophyta</taxon>
        <taxon>Magnoliopsida</taxon>
        <taxon>Liliopsida</taxon>
        <taxon>Poales</taxon>
        <taxon>Poaceae</taxon>
        <taxon>BOP clade</taxon>
        <taxon>Pooideae</taxon>
        <taxon>Stipodae</taxon>
        <taxon>Brachypodieae</taxon>
        <taxon>Brachypodium</taxon>
    </lineage>
</organism>
<feature type="transmembrane region" description="Helical" evidence="6">
    <location>
        <begin position="7"/>
        <end position="27"/>
    </location>
</feature>
<dbReference type="GO" id="GO:0022857">
    <property type="term" value="F:transmembrane transporter activity"/>
    <property type="evidence" value="ECO:0007669"/>
    <property type="project" value="InterPro"/>
</dbReference>
<reference evidence="8 9" key="1">
    <citation type="journal article" date="2010" name="Nature">
        <title>Genome sequencing and analysis of the model grass Brachypodium distachyon.</title>
        <authorList>
            <consortium name="International Brachypodium Initiative"/>
        </authorList>
    </citation>
    <scope>NUCLEOTIDE SEQUENCE [LARGE SCALE GENOMIC DNA]</scope>
    <source>
        <strain evidence="8">Bd21</strain>
        <strain evidence="9">cv. Bd21</strain>
    </source>
</reference>
<dbReference type="InterPro" id="IPR037185">
    <property type="entry name" value="EmrE-like"/>
</dbReference>
<feature type="domain" description="EamA" evidence="7">
    <location>
        <begin position="11"/>
        <end position="132"/>
    </location>
</feature>
<dbReference type="AlphaFoldDB" id="A0A0Q3IR05"/>
<reference evidence="9" key="3">
    <citation type="submission" date="2018-08" db="UniProtKB">
        <authorList>
            <consortium name="EnsemblPlants"/>
        </authorList>
    </citation>
    <scope>IDENTIFICATION</scope>
    <source>
        <strain evidence="9">cv. Bd21</strain>
    </source>
</reference>
<feature type="transmembrane region" description="Helical" evidence="6">
    <location>
        <begin position="68"/>
        <end position="87"/>
    </location>
</feature>
<dbReference type="GeneID" id="100822642"/>
<protein>
    <recommendedName>
        <fullName evidence="6">WAT1-related protein</fullName>
    </recommendedName>
</protein>
<keyword evidence="3 6" id="KW-0812">Transmembrane</keyword>